<reference evidence="2" key="1">
    <citation type="submission" date="2017-03" db="EMBL/GenBank/DDBJ databases">
        <title>Phytopthora megakarya and P. palmivora, two closely related causual agents of cacao black pod achieved similar genome size and gene model numbers by different mechanisms.</title>
        <authorList>
            <person name="Ali S."/>
            <person name="Shao J."/>
            <person name="Larry D.J."/>
            <person name="Kronmiller B."/>
            <person name="Shen D."/>
            <person name="Strem M.D."/>
            <person name="Melnick R.L."/>
            <person name="Guiltinan M.J."/>
            <person name="Tyler B.M."/>
            <person name="Meinhardt L.W."/>
            <person name="Bailey B.A."/>
        </authorList>
    </citation>
    <scope>NUCLEOTIDE SEQUENCE [LARGE SCALE GENOMIC DNA]</scope>
    <source>
        <strain evidence="2">zdho120</strain>
    </source>
</reference>
<evidence type="ECO:0000313" key="1">
    <source>
        <dbReference type="EMBL" id="OWZ12717.1"/>
    </source>
</evidence>
<evidence type="ECO:0000313" key="2">
    <source>
        <dbReference type="Proteomes" id="UP000198211"/>
    </source>
</evidence>
<protein>
    <submittedName>
        <fullName evidence="1">Uncharacterized protein</fullName>
    </submittedName>
</protein>
<proteinExistence type="predicted"/>
<dbReference type="AlphaFoldDB" id="A0A225W6W3"/>
<name>A0A225W6W3_9STRA</name>
<comment type="caution">
    <text evidence="1">The sequence shown here is derived from an EMBL/GenBank/DDBJ whole genome shotgun (WGS) entry which is preliminary data.</text>
</comment>
<gene>
    <name evidence="1" type="ORF">PHMEG_00014081</name>
</gene>
<keyword evidence="2" id="KW-1185">Reference proteome</keyword>
<organism evidence="1 2">
    <name type="scientific">Phytophthora megakarya</name>
    <dbReference type="NCBI Taxonomy" id="4795"/>
    <lineage>
        <taxon>Eukaryota</taxon>
        <taxon>Sar</taxon>
        <taxon>Stramenopiles</taxon>
        <taxon>Oomycota</taxon>
        <taxon>Peronosporomycetes</taxon>
        <taxon>Peronosporales</taxon>
        <taxon>Peronosporaceae</taxon>
        <taxon>Phytophthora</taxon>
    </lineage>
</organism>
<accession>A0A225W6W3</accession>
<sequence length="176" mass="20355">MESVESHLDSYEEYNPDNRASIHFDKSDRICSNDPRTSTATSRISVSTISKLKGVHWKIRRRRTVRSWLVKGKFTFPRNQAPNCWDRAPSSHDQHVTNIVPRVVSVARSYYHANKGLAESPLEYLYRLNVADLVVKLQVMDRPIATQSEHLEHIIDTLSNREFVDPLVLLRKTDVD</sequence>
<dbReference type="Proteomes" id="UP000198211">
    <property type="component" value="Unassembled WGS sequence"/>
</dbReference>
<dbReference type="EMBL" id="NBNE01001771">
    <property type="protein sequence ID" value="OWZ12717.1"/>
    <property type="molecule type" value="Genomic_DNA"/>
</dbReference>